<comment type="caution">
    <text evidence="2">The sequence shown here is derived from an EMBL/GenBank/DDBJ whole genome shotgun (WGS) entry which is preliminary data.</text>
</comment>
<evidence type="ECO:0000313" key="2">
    <source>
        <dbReference type="EMBL" id="ODO01598.1"/>
    </source>
</evidence>
<proteinExistence type="predicted"/>
<evidence type="ECO:0000313" key="3">
    <source>
        <dbReference type="Proteomes" id="UP000095149"/>
    </source>
</evidence>
<feature type="region of interest" description="Disordered" evidence="1">
    <location>
        <begin position="1"/>
        <end position="23"/>
    </location>
</feature>
<protein>
    <submittedName>
        <fullName evidence="2">Uncharacterized protein</fullName>
    </submittedName>
</protein>
<name>A0A1E3JL68_9TREE</name>
<reference evidence="2 3" key="1">
    <citation type="submission" date="2016-06" db="EMBL/GenBank/DDBJ databases">
        <title>Evolution of pathogenesis and genome organization in the Tremellales.</title>
        <authorList>
            <person name="Cuomo C."/>
            <person name="Litvintseva A."/>
            <person name="Heitman J."/>
            <person name="Chen Y."/>
            <person name="Sun S."/>
            <person name="Springer D."/>
            <person name="Dromer F."/>
            <person name="Young S."/>
            <person name="Zeng Q."/>
            <person name="Chapman S."/>
            <person name="Gujja S."/>
            <person name="Saif S."/>
            <person name="Birren B."/>
        </authorList>
    </citation>
    <scope>NUCLEOTIDE SEQUENCE [LARGE SCALE GENOMIC DNA]</scope>
    <source>
        <strain evidence="2 3">CBS 6273</strain>
    </source>
</reference>
<sequence length="147" mass="16290">MPKSARSKPLLTTKPHDAPQQRSTKPFGLIWRAIARKVMLFTGQANVQPPPDTLPLTIYPLTVHPLTVHPLTVHPLTVHPLTVHPLTVHPLAVHPLTVLSWVAHDSCHDLFYYSADIIHEGNASSALLMHSASNIHITTLSPTERRL</sequence>
<organism evidence="2 3">
    <name type="scientific">Cryptococcus amylolentus CBS 6273</name>
    <dbReference type="NCBI Taxonomy" id="1296118"/>
    <lineage>
        <taxon>Eukaryota</taxon>
        <taxon>Fungi</taxon>
        <taxon>Dikarya</taxon>
        <taxon>Basidiomycota</taxon>
        <taxon>Agaricomycotina</taxon>
        <taxon>Tremellomycetes</taxon>
        <taxon>Tremellales</taxon>
        <taxon>Cryptococcaceae</taxon>
        <taxon>Cryptococcus</taxon>
    </lineage>
</organism>
<evidence type="ECO:0000256" key="1">
    <source>
        <dbReference type="SAM" id="MobiDB-lite"/>
    </source>
</evidence>
<dbReference type="AlphaFoldDB" id="A0A1E3JL68"/>
<dbReference type="Proteomes" id="UP000095149">
    <property type="component" value="Unassembled WGS sequence"/>
</dbReference>
<accession>A0A1E3JL68</accession>
<dbReference type="EMBL" id="MEKH01000010">
    <property type="protein sequence ID" value="ODO01598.1"/>
    <property type="molecule type" value="Genomic_DNA"/>
</dbReference>
<gene>
    <name evidence="2" type="ORF">I350_06418</name>
</gene>